<dbReference type="InterPro" id="IPR007061">
    <property type="entry name" value="MST-like"/>
</dbReference>
<dbReference type="Pfam" id="PF04978">
    <property type="entry name" value="MST"/>
    <property type="match status" value="1"/>
</dbReference>
<evidence type="ECO:0000313" key="2">
    <source>
        <dbReference type="Proteomes" id="UP000238362"/>
    </source>
</evidence>
<name>A0A2T0LS60_9PSEU</name>
<accession>A0A2T0LS60</accession>
<dbReference type="OrthoDB" id="4548523at2"/>
<keyword evidence="2" id="KW-1185">Reference proteome</keyword>
<dbReference type="Gene3D" id="1.20.120.450">
    <property type="entry name" value="dinb family like domain"/>
    <property type="match status" value="1"/>
</dbReference>
<gene>
    <name evidence="1" type="ORF">B0I33_10761</name>
</gene>
<protein>
    <submittedName>
        <fullName evidence="1">Uncharacterized protein DUF664</fullName>
    </submittedName>
</protein>
<dbReference type="InterPro" id="IPR034660">
    <property type="entry name" value="DinB/YfiT-like"/>
</dbReference>
<comment type="caution">
    <text evidence="1">The sequence shown here is derived from an EMBL/GenBank/DDBJ whole genome shotgun (WGS) entry which is preliminary data.</text>
</comment>
<dbReference type="AlphaFoldDB" id="A0A2T0LS60"/>
<dbReference type="Proteomes" id="UP000238362">
    <property type="component" value="Unassembled WGS sequence"/>
</dbReference>
<organism evidence="1 2">
    <name type="scientific">Prauserella shujinwangii</name>
    <dbReference type="NCBI Taxonomy" id="1453103"/>
    <lineage>
        <taxon>Bacteria</taxon>
        <taxon>Bacillati</taxon>
        <taxon>Actinomycetota</taxon>
        <taxon>Actinomycetes</taxon>
        <taxon>Pseudonocardiales</taxon>
        <taxon>Pseudonocardiaceae</taxon>
        <taxon>Prauserella</taxon>
    </lineage>
</organism>
<reference evidence="1 2" key="1">
    <citation type="submission" date="2018-03" db="EMBL/GenBank/DDBJ databases">
        <title>Genomic Encyclopedia of Type Strains, Phase III (KMG-III): the genomes of soil and plant-associated and newly described type strains.</title>
        <authorList>
            <person name="Whitman W."/>
        </authorList>
    </citation>
    <scope>NUCLEOTIDE SEQUENCE [LARGE SCALE GENOMIC DNA]</scope>
    <source>
        <strain evidence="1 2">CGMCC 4.7125</strain>
    </source>
</reference>
<evidence type="ECO:0000313" key="1">
    <source>
        <dbReference type="EMBL" id="PRX46484.1"/>
    </source>
</evidence>
<sequence length="168" mass="18836">MATEPTRPEPPTTGGEREQLTGFLDFLRATVVWKCSGLTDEQARRRLVPSELTTIAGLLGHLAFVEQYWFEVVLDGRPDPWREALAEDPDAEFHAALRTPLAELLDGYAAQCARNREITARLALDDEAPHGERKVNLRFVLIHMIEETGRHAGHLDLLRELTDGLTGE</sequence>
<dbReference type="SUPFAM" id="SSF109854">
    <property type="entry name" value="DinB/YfiT-like putative metalloenzymes"/>
    <property type="match status" value="1"/>
</dbReference>
<dbReference type="RefSeq" id="WP_106179899.1">
    <property type="nucleotide sequence ID" value="NZ_PVNH01000007.1"/>
</dbReference>
<dbReference type="EMBL" id="PVNH01000007">
    <property type="protein sequence ID" value="PRX46484.1"/>
    <property type="molecule type" value="Genomic_DNA"/>
</dbReference>
<proteinExistence type="predicted"/>